<dbReference type="AlphaFoldDB" id="A0A0C1Y4A3"/>
<proteinExistence type="predicted"/>
<protein>
    <submittedName>
        <fullName evidence="1">Uncharacterized protein</fullName>
    </submittedName>
</protein>
<name>A0A0C1Y4A3_9CYAN</name>
<sequence length="158" mass="17466">MEDLQAQIQTLVQNAPNDGVTGPTLEAIAPVLITFAERLKHRQYYILQNLSKSWVMTTLSNRLEPNVRKNVLYGFATLKDAASDPNTAKNPQIMAIPIPVTHILFQMLALKSLDSMVFFDTPGNLRQGTEIHKQEFQATVQAHLQAAQGVSDPNANIG</sequence>
<reference evidence="1" key="3">
    <citation type="submission" date="2020-02" db="EMBL/GenBank/DDBJ databases">
        <authorList>
            <person name="Sarangi A.N."/>
            <person name="Ghosh S."/>
            <person name="Mukherjee M."/>
            <person name="Tripathy S."/>
        </authorList>
    </citation>
    <scope>NUCLEOTIDE SEQUENCE</scope>
    <source>
        <strain evidence="1">BDU141951</strain>
    </source>
</reference>
<evidence type="ECO:0000313" key="1">
    <source>
        <dbReference type="EMBL" id="NEV68212.1"/>
    </source>
</evidence>
<comment type="caution">
    <text evidence="1">The sequence shown here is derived from an EMBL/GenBank/DDBJ whole genome shotgun (WGS) entry which is preliminary data.</text>
</comment>
<reference evidence="1" key="2">
    <citation type="journal article" date="2015" name="Genome Announc.">
        <title>Draft Genome Sequence of Filamentous Marine Cyanobacterium Lyngbya confervoides Strain BDU141951.</title>
        <authorList>
            <person name="Chandrababunaidu M.M."/>
            <person name="Sen D."/>
            <person name="Tripathy S."/>
        </authorList>
    </citation>
    <scope>NUCLEOTIDE SEQUENCE</scope>
    <source>
        <strain evidence="1">BDU141951</strain>
    </source>
</reference>
<dbReference type="EMBL" id="JTHE02000003">
    <property type="protein sequence ID" value="NEV68212.1"/>
    <property type="molecule type" value="Genomic_DNA"/>
</dbReference>
<reference evidence="1" key="1">
    <citation type="submission" date="2014-11" db="EMBL/GenBank/DDBJ databases">
        <authorList>
            <person name="Malar M.C."/>
            <person name="Sen D."/>
            <person name="Tripathy S."/>
        </authorList>
    </citation>
    <scope>NUCLEOTIDE SEQUENCE</scope>
    <source>
        <strain evidence="1">BDU141951</strain>
    </source>
</reference>
<gene>
    <name evidence="1" type="ORF">QQ91_013940</name>
</gene>
<organism evidence="1">
    <name type="scientific">Lyngbya confervoides BDU141951</name>
    <dbReference type="NCBI Taxonomy" id="1574623"/>
    <lineage>
        <taxon>Bacteria</taxon>
        <taxon>Bacillati</taxon>
        <taxon>Cyanobacteriota</taxon>
        <taxon>Cyanophyceae</taxon>
        <taxon>Oscillatoriophycideae</taxon>
        <taxon>Oscillatoriales</taxon>
        <taxon>Microcoleaceae</taxon>
        <taxon>Lyngbya</taxon>
    </lineage>
</organism>
<accession>A0A0C1Y4A3</accession>